<sequence length="86" mass="9638">MRIISILAFLTLVGCSEADIEPCSQVEIGMFESELIKELGSPFQKSDEIDNKKALMFKGENIPTIMIVELNKTELGKYKVSHCNVM</sequence>
<gene>
    <name evidence="1" type="ORF">JAO78_016520</name>
</gene>
<reference evidence="1 2" key="1">
    <citation type="submission" date="2021-10" db="EMBL/GenBank/DDBJ databases">
        <title>Alishewanella koreense sp. nov. isolated from seawater of southwestern coast in South Korea and the proposal for the reclassification of Rheinheimera perlucida and Rheinheimera tuosuensis as Arsukibacterium perlucida and Arsukibacterium tuosuensis.</title>
        <authorList>
            <person name="Kim K.H."/>
            <person name="Ruan W."/>
            <person name="Kim K.R."/>
            <person name="Baek J.H."/>
            <person name="Jeon C.O."/>
        </authorList>
    </citation>
    <scope>NUCLEOTIDE SEQUENCE [LARGE SCALE GENOMIC DNA]</scope>
    <source>
        <strain evidence="1 2">16-MA</strain>
    </source>
</reference>
<dbReference type="EMBL" id="JAEINI020000031">
    <property type="protein sequence ID" value="MCB5228408.1"/>
    <property type="molecule type" value="Genomic_DNA"/>
</dbReference>
<dbReference type="PROSITE" id="PS51257">
    <property type="entry name" value="PROKAR_LIPOPROTEIN"/>
    <property type="match status" value="1"/>
</dbReference>
<name>A0ABS8C7T7_9ALTE</name>
<comment type="caution">
    <text evidence="1">The sequence shown here is derived from an EMBL/GenBank/DDBJ whole genome shotgun (WGS) entry which is preliminary data.</text>
</comment>
<dbReference type="Proteomes" id="UP000633814">
    <property type="component" value="Unassembled WGS sequence"/>
</dbReference>
<keyword evidence="2" id="KW-1185">Reference proteome</keyword>
<proteinExistence type="predicted"/>
<protein>
    <recommendedName>
        <fullName evidence="3">Lipoprotein</fullName>
    </recommendedName>
</protein>
<organism evidence="1 2">
    <name type="scientific">Alishewanella maricola</name>
    <dbReference type="NCBI Taxonomy" id="2795740"/>
    <lineage>
        <taxon>Bacteria</taxon>
        <taxon>Pseudomonadati</taxon>
        <taxon>Pseudomonadota</taxon>
        <taxon>Gammaproteobacteria</taxon>
        <taxon>Alteromonadales</taxon>
        <taxon>Alteromonadaceae</taxon>
        <taxon>Alishewanella</taxon>
    </lineage>
</organism>
<dbReference type="RefSeq" id="WP_226752462.1">
    <property type="nucleotide sequence ID" value="NZ_JAEINI020000031.1"/>
</dbReference>
<evidence type="ECO:0000313" key="1">
    <source>
        <dbReference type="EMBL" id="MCB5228408.1"/>
    </source>
</evidence>
<accession>A0ABS8C7T7</accession>
<evidence type="ECO:0000313" key="2">
    <source>
        <dbReference type="Proteomes" id="UP000633814"/>
    </source>
</evidence>
<evidence type="ECO:0008006" key="3">
    <source>
        <dbReference type="Google" id="ProtNLM"/>
    </source>
</evidence>